<dbReference type="InterPro" id="IPR045851">
    <property type="entry name" value="AMP-bd_C_sf"/>
</dbReference>
<dbReference type="Pfam" id="PF00501">
    <property type="entry name" value="AMP-binding"/>
    <property type="match status" value="1"/>
</dbReference>
<organism evidence="9 10">
    <name type="scientific">Plantactinospora solaniradicis</name>
    <dbReference type="NCBI Taxonomy" id="1723736"/>
    <lineage>
        <taxon>Bacteria</taxon>
        <taxon>Bacillati</taxon>
        <taxon>Actinomycetota</taxon>
        <taxon>Actinomycetes</taxon>
        <taxon>Micromonosporales</taxon>
        <taxon>Micromonosporaceae</taxon>
        <taxon>Plantactinospora</taxon>
    </lineage>
</organism>
<evidence type="ECO:0000256" key="2">
    <source>
        <dbReference type="ARBA" id="ARBA00022598"/>
    </source>
</evidence>
<evidence type="ECO:0000259" key="8">
    <source>
        <dbReference type="Pfam" id="PF00501"/>
    </source>
</evidence>
<keyword evidence="10" id="KW-1185">Reference proteome</keyword>
<evidence type="ECO:0000313" key="9">
    <source>
        <dbReference type="EMBL" id="MFC6016842.1"/>
    </source>
</evidence>
<reference evidence="10" key="1">
    <citation type="journal article" date="2019" name="Int. J. Syst. Evol. Microbiol.">
        <title>The Global Catalogue of Microorganisms (GCM) 10K type strain sequencing project: providing services to taxonomists for standard genome sequencing and annotation.</title>
        <authorList>
            <consortium name="The Broad Institute Genomics Platform"/>
            <consortium name="The Broad Institute Genome Sequencing Center for Infectious Disease"/>
            <person name="Wu L."/>
            <person name="Ma J."/>
        </authorList>
    </citation>
    <scope>NUCLEOTIDE SEQUENCE [LARGE SCALE GENOMIC DNA]</scope>
    <source>
        <strain evidence="10">ZS-35-S2</strain>
    </source>
</reference>
<dbReference type="SUPFAM" id="SSF56801">
    <property type="entry name" value="Acetyl-CoA synthetase-like"/>
    <property type="match status" value="1"/>
</dbReference>
<keyword evidence="2" id="KW-0436">Ligase</keyword>
<evidence type="ECO:0000256" key="7">
    <source>
        <dbReference type="SAM" id="MobiDB-lite"/>
    </source>
</evidence>
<name>A0ABW1K6P4_9ACTN</name>
<dbReference type="InterPro" id="IPR000873">
    <property type="entry name" value="AMP-dep_synth/lig_dom"/>
</dbReference>
<dbReference type="Gene3D" id="3.40.50.12780">
    <property type="entry name" value="N-terminal domain of ligase-like"/>
    <property type="match status" value="1"/>
</dbReference>
<dbReference type="RefSeq" id="WP_377420601.1">
    <property type="nucleotide sequence ID" value="NZ_JBHSPR010000008.1"/>
</dbReference>
<dbReference type="Pfam" id="PF23562">
    <property type="entry name" value="AMP-binding_C_3"/>
    <property type="match status" value="1"/>
</dbReference>
<evidence type="ECO:0000256" key="4">
    <source>
        <dbReference type="ARBA" id="ARBA00023098"/>
    </source>
</evidence>
<evidence type="ECO:0000256" key="1">
    <source>
        <dbReference type="ARBA" id="ARBA00006432"/>
    </source>
</evidence>
<comment type="caution">
    <text evidence="9">The sequence shown here is derived from an EMBL/GenBank/DDBJ whole genome shotgun (WGS) entry which is preliminary data.</text>
</comment>
<gene>
    <name evidence="9" type="ORF">ACFP2T_11565</name>
</gene>
<comment type="similarity">
    <text evidence="1">Belongs to the ATP-dependent AMP-binding enzyme family.</text>
</comment>
<keyword evidence="4" id="KW-0443">Lipid metabolism</keyword>
<feature type="region of interest" description="Disordered" evidence="7">
    <location>
        <begin position="1"/>
        <end position="22"/>
    </location>
</feature>
<evidence type="ECO:0000256" key="3">
    <source>
        <dbReference type="ARBA" id="ARBA00022832"/>
    </source>
</evidence>
<dbReference type="EMBL" id="JBHSPR010000008">
    <property type="protein sequence ID" value="MFC6016842.1"/>
    <property type="molecule type" value="Genomic_DNA"/>
</dbReference>
<evidence type="ECO:0000256" key="6">
    <source>
        <dbReference type="ARBA" id="ARBA00032875"/>
    </source>
</evidence>
<dbReference type="InterPro" id="IPR020845">
    <property type="entry name" value="AMP-binding_CS"/>
</dbReference>
<dbReference type="InterPro" id="IPR042099">
    <property type="entry name" value="ANL_N_sf"/>
</dbReference>
<accession>A0ABW1K6P4</accession>
<dbReference type="PANTHER" id="PTHR43272">
    <property type="entry name" value="LONG-CHAIN-FATTY-ACID--COA LIGASE"/>
    <property type="match status" value="1"/>
</dbReference>
<dbReference type="Gene3D" id="3.30.300.30">
    <property type="match status" value="1"/>
</dbReference>
<dbReference type="PANTHER" id="PTHR43272:SF32">
    <property type="entry name" value="AMP-DEPENDENT SYNTHETASE_LIGASE DOMAIN-CONTAINING PROTEIN"/>
    <property type="match status" value="1"/>
</dbReference>
<comment type="catalytic activity">
    <reaction evidence="5">
        <text>a long-chain fatty acid + ATP + CoA = a long-chain fatty acyl-CoA + AMP + diphosphate</text>
        <dbReference type="Rhea" id="RHEA:15421"/>
        <dbReference type="ChEBI" id="CHEBI:30616"/>
        <dbReference type="ChEBI" id="CHEBI:33019"/>
        <dbReference type="ChEBI" id="CHEBI:57287"/>
        <dbReference type="ChEBI" id="CHEBI:57560"/>
        <dbReference type="ChEBI" id="CHEBI:83139"/>
        <dbReference type="ChEBI" id="CHEBI:456215"/>
        <dbReference type="EC" id="6.2.1.3"/>
    </reaction>
    <physiologicalReaction direction="left-to-right" evidence="5">
        <dbReference type="Rhea" id="RHEA:15422"/>
    </physiologicalReaction>
</comment>
<evidence type="ECO:0000313" key="10">
    <source>
        <dbReference type="Proteomes" id="UP001596203"/>
    </source>
</evidence>
<feature type="domain" description="AMP-dependent synthetase/ligase" evidence="8">
    <location>
        <begin position="37"/>
        <end position="462"/>
    </location>
</feature>
<dbReference type="Proteomes" id="UP001596203">
    <property type="component" value="Unassembled WGS sequence"/>
</dbReference>
<proteinExistence type="inferred from homology"/>
<dbReference type="PROSITE" id="PS00455">
    <property type="entry name" value="AMP_BINDING"/>
    <property type="match status" value="1"/>
</dbReference>
<keyword evidence="3" id="KW-0276">Fatty acid metabolism</keyword>
<sequence>MTEAGTTPPATTPSATVSSATVSSAATPALTIAARVRERARTTPDAVAMREKDRGIWQEVTWAEYWDTVQTVAHGLLALGVQPGDRVAIHAENRREWLYADLATVALRAMTVGLYPTNPPAEVGYLLGHSGARVLVAEDQEQVDKALEVLDQCPELHRIVYLEPRGIRHRYQHPALLDWAELLRIGAAHRAAEPGAVDGRMAAATADDIATLIYTSGTTGPPKGVMLSVANVDFAIRTLVQAGGFTDPPPGPSDVLLSYLPLCHVAERIFTTWFNAGAGVQIAFAESIDTVQANLREVQPTILFGVPRIWEKILAGLTIRLANASPVKRWNARLWLGVADRIAGTLVRTGGRPTVGTRLAYGIGWLFCYRALRVRIGMRRVRYAASGAAPIAPDVLRFFMGIGIRMHEVYGMTENTAVATGNRPGRIRLGTVGEPQPGIELRIDEATGEILTRHPGVFTGYYRDPAATAAAFADDGWLRTGDIGEWVDGTHVRITDRAKDIMITAGGKNVAPSEIENALKASPYLKEAILVGDRRPYLTALIGIELETVGEWAQRRGLPYTTYRDLSEKPEVRALVEEVVEAVNARHAPVEQVRRFALLPKELDHTDGELTATQKVRRSAVADRFAELVEELYSRRDAA</sequence>
<evidence type="ECO:0000256" key="5">
    <source>
        <dbReference type="ARBA" id="ARBA00024484"/>
    </source>
</evidence>
<protein>
    <recommendedName>
        <fullName evidence="6">Acyl-CoA synthetase</fullName>
    </recommendedName>
</protein>